<dbReference type="InterPro" id="IPR022100">
    <property type="entry name" value="WDHD1/CFT4_beta-prop_2nd"/>
</dbReference>
<dbReference type="InterPro" id="IPR057646">
    <property type="entry name" value="WD40_WDHD1_1st"/>
</dbReference>
<feature type="compositionally biased region" description="Basic and acidic residues" evidence="6">
    <location>
        <begin position="902"/>
        <end position="914"/>
    </location>
</feature>
<dbReference type="InterPro" id="IPR036322">
    <property type="entry name" value="WD40_repeat_dom_sf"/>
</dbReference>
<comment type="caution">
    <text evidence="10">The sequence shown here is derived from an EMBL/GenBank/DDBJ whole genome shotgun (WGS) entry which is preliminary data.</text>
</comment>
<dbReference type="GO" id="GO:0003682">
    <property type="term" value="F:chromatin binding"/>
    <property type="evidence" value="ECO:0007669"/>
    <property type="project" value="TreeGrafter"/>
</dbReference>
<accession>A0A024GS83</accession>
<feature type="repeat" description="WD" evidence="5">
    <location>
        <begin position="272"/>
        <end position="303"/>
    </location>
</feature>
<dbReference type="AlphaFoldDB" id="A0A024GS83"/>
<dbReference type="Gene3D" id="2.130.10.10">
    <property type="entry name" value="YVTN repeat-like/Quinoprotein amine dehydrogenase"/>
    <property type="match status" value="2"/>
</dbReference>
<comment type="subcellular location">
    <subcellularLocation>
        <location evidence="1">Nucleus</location>
    </subcellularLocation>
</comment>
<name>A0A024GS83_9STRA</name>
<feature type="domain" description="WDHD1 first WD40" evidence="9">
    <location>
        <begin position="47"/>
        <end position="341"/>
    </location>
</feature>
<keyword evidence="11" id="KW-1185">Reference proteome</keyword>
<keyword evidence="3" id="KW-0677">Repeat</keyword>
<feature type="domain" description="WDHD1/CFT4 helical bundle" evidence="8">
    <location>
        <begin position="786"/>
        <end position="857"/>
    </location>
</feature>
<dbReference type="Pfam" id="PF12341">
    <property type="entry name" value="Mcl1_mid"/>
    <property type="match status" value="1"/>
</dbReference>
<dbReference type="SMART" id="SM00320">
    <property type="entry name" value="WD40"/>
    <property type="match status" value="3"/>
</dbReference>
<dbReference type="InParanoid" id="A0A024GS83"/>
<organism evidence="10 11">
    <name type="scientific">Albugo candida</name>
    <dbReference type="NCBI Taxonomy" id="65357"/>
    <lineage>
        <taxon>Eukaryota</taxon>
        <taxon>Sar</taxon>
        <taxon>Stramenopiles</taxon>
        <taxon>Oomycota</taxon>
        <taxon>Peronosporomycetes</taxon>
        <taxon>Albuginales</taxon>
        <taxon>Albuginaceae</taxon>
        <taxon>Albugo</taxon>
    </lineage>
</organism>
<gene>
    <name evidence="10" type="ORF">BN9_110170</name>
</gene>
<dbReference type="InterPro" id="IPR048591">
    <property type="entry name" value="WDHD1/CFT4_hel"/>
</dbReference>
<protein>
    <submittedName>
        <fullName evidence="10">Uncharacterized protein</fullName>
    </submittedName>
</protein>
<evidence type="ECO:0000256" key="1">
    <source>
        <dbReference type="ARBA" id="ARBA00004123"/>
    </source>
</evidence>
<dbReference type="PANTHER" id="PTHR19932:SF10">
    <property type="entry name" value="WD REPEAT AND HMG-BOX DNA-BINDING PROTEIN 1"/>
    <property type="match status" value="1"/>
</dbReference>
<keyword evidence="4" id="KW-0539">Nucleus</keyword>
<dbReference type="InterPro" id="IPR001680">
    <property type="entry name" value="WD40_rpt"/>
</dbReference>
<dbReference type="OrthoDB" id="427368at2759"/>
<evidence type="ECO:0000259" key="8">
    <source>
        <dbReference type="Pfam" id="PF20946"/>
    </source>
</evidence>
<dbReference type="SUPFAM" id="SSF50978">
    <property type="entry name" value="WD40 repeat-like"/>
    <property type="match status" value="1"/>
</dbReference>
<evidence type="ECO:0000313" key="10">
    <source>
        <dbReference type="EMBL" id="CCI49648.1"/>
    </source>
</evidence>
<evidence type="ECO:0000256" key="4">
    <source>
        <dbReference type="ARBA" id="ARBA00023242"/>
    </source>
</evidence>
<feature type="repeat" description="WD" evidence="5">
    <location>
        <begin position="163"/>
        <end position="197"/>
    </location>
</feature>
<feature type="compositionally biased region" description="Basic and acidic residues" evidence="6">
    <location>
        <begin position="931"/>
        <end position="951"/>
    </location>
</feature>
<dbReference type="STRING" id="65357.A0A024GS83"/>
<sequence length="971" mass="108379">MARQEQAFTMKEIAVNINGTGDMDIFTVKNTTENRVYSDANGVNQTRESDEIITTCGEDGIIYFTNLNSQNVIESISDEIVLDGAITSVAVLNSQSKVIIVSENENCAYEYTLPPHAKMNKLLFRSTCTIRQVNCSENLIAIVSDSPTFHVLLAGNTEQVIAVNGHGHNVKSAVIDPLEKYVCSSSMDGTVKIFELDILQLEAKEVASIPIQFANIKDDRVLLRCAWHPQGDSLAVQSKEGLIKVYQRNSWKRFLSLMVPAGSAALSDIHIVSFSPNGQYLAACTGSKEVLVWNLRTAESAASEERFLRTCVRSCTLAYEALALKWSSTQNTLVVYHAGGKVVLIADVIPSHLPSALLSTDVSTPSFVQCSKDILEPDDHESRVEAIKASFGFGSNVENNSDEKVLLKPPTASKSQSPFQPNAVSHGPVNLLQWNLLGEIESFSAHVDEEDVRDLIKITFVDRSARNIKLTDNYRFTMASMDENGAFFAAPHRVLDEDDQEASINQRLQGDDEAKGYICSIVYYHPFHSWANNSSWYHQFSHLEEVECIACSSEFCAVATSLHCLWIFTTSGLEYALIRLPGRVVTMTARGKMLGIFTQGPNERLEVELLSIRVWNDRCRVQCVTKGIYPSSPPCFDAYAQKDEKEQVRRQNMQHGTLEWAGFDEHEILYTVDSIGCVQALCASSGWHWIPIGCIGNAMDKSPKDRFGVFSLGVNDDKLYYIPIERGQKAPRFRGQLRPVPSTFALTTATFPLTKASNTEKSPQNLIWQHARTHHRILIPSDSMSSSRVEEEKLAQQQAEMDKVLILMMKTACVNEDVTRCYDLARCLHLEKSHRIAEKVVNHFGLHHLLKRLEDLYLIKFKGSESFSSGTTDVAVSELMVSEPSGERKAYQKPSVSRPLVKNRDRNIPHHEDSLPIQAVAPPNPFAKTTVKNERSDSHHESMAAGSKTKEHLGLERLALFQSPNCKRVKK</sequence>
<dbReference type="GO" id="GO:0000278">
    <property type="term" value="P:mitotic cell cycle"/>
    <property type="evidence" value="ECO:0007669"/>
    <property type="project" value="TreeGrafter"/>
</dbReference>
<dbReference type="PROSITE" id="PS50082">
    <property type="entry name" value="WD_REPEATS_2"/>
    <property type="match status" value="2"/>
</dbReference>
<dbReference type="Proteomes" id="UP000053237">
    <property type="component" value="Unassembled WGS sequence"/>
</dbReference>
<reference evidence="10 11" key="1">
    <citation type="submission" date="2012-05" db="EMBL/GenBank/DDBJ databases">
        <title>Recombination and specialization in a pathogen metapopulation.</title>
        <authorList>
            <person name="Gardiner A."/>
            <person name="Kemen E."/>
            <person name="Schultz-Larsen T."/>
            <person name="MacLean D."/>
            <person name="Van Oosterhout C."/>
            <person name="Jones J.D.G."/>
        </authorList>
    </citation>
    <scope>NUCLEOTIDE SEQUENCE [LARGE SCALE GENOMIC DNA]</scope>
    <source>
        <strain evidence="10 11">Ac Nc2</strain>
    </source>
</reference>
<evidence type="ECO:0000256" key="3">
    <source>
        <dbReference type="ARBA" id="ARBA00022737"/>
    </source>
</evidence>
<evidence type="ECO:0000256" key="5">
    <source>
        <dbReference type="PROSITE-ProRule" id="PRU00221"/>
    </source>
</evidence>
<evidence type="ECO:0000313" key="11">
    <source>
        <dbReference type="Proteomes" id="UP000053237"/>
    </source>
</evidence>
<dbReference type="EMBL" id="CAIX01000324">
    <property type="protein sequence ID" value="CCI49648.1"/>
    <property type="molecule type" value="Genomic_DNA"/>
</dbReference>
<dbReference type="GO" id="GO:0006261">
    <property type="term" value="P:DNA-templated DNA replication"/>
    <property type="evidence" value="ECO:0007669"/>
    <property type="project" value="TreeGrafter"/>
</dbReference>
<dbReference type="GO" id="GO:0006281">
    <property type="term" value="P:DNA repair"/>
    <property type="evidence" value="ECO:0007669"/>
    <property type="project" value="TreeGrafter"/>
</dbReference>
<dbReference type="PANTHER" id="PTHR19932">
    <property type="entry name" value="WD REPEAT AND HMG-BOX DNA BINDING PROTEIN"/>
    <property type="match status" value="1"/>
</dbReference>
<dbReference type="GO" id="GO:0043596">
    <property type="term" value="C:nuclear replication fork"/>
    <property type="evidence" value="ECO:0007669"/>
    <property type="project" value="TreeGrafter"/>
</dbReference>
<evidence type="ECO:0000259" key="7">
    <source>
        <dbReference type="Pfam" id="PF12341"/>
    </source>
</evidence>
<dbReference type="Pfam" id="PF24817">
    <property type="entry name" value="WD40_WDHD1_1st"/>
    <property type="match status" value="1"/>
</dbReference>
<evidence type="ECO:0000256" key="2">
    <source>
        <dbReference type="ARBA" id="ARBA00022574"/>
    </source>
</evidence>
<feature type="domain" description="WDHD1/CFT4 second beta-propeller" evidence="7">
    <location>
        <begin position="418"/>
        <end position="746"/>
    </location>
</feature>
<dbReference type="Pfam" id="PF20946">
    <property type="entry name" value="Ctf4_C"/>
    <property type="match status" value="1"/>
</dbReference>
<proteinExistence type="predicted"/>
<keyword evidence="2 5" id="KW-0853">WD repeat</keyword>
<evidence type="ECO:0000259" key="9">
    <source>
        <dbReference type="Pfam" id="PF24817"/>
    </source>
</evidence>
<dbReference type="InterPro" id="IPR015943">
    <property type="entry name" value="WD40/YVTN_repeat-like_dom_sf"/>
</dbReference>
<feature type="region of interest" description="Disordered" evidence="6">
    <location>
        <begin position="884"/>
        <end position="951"/>
    </location>
</feature>
<evidence type="ECO:0000256" key="6">
    <source>
        <dbReference type="SAM" id="MobiDB-lite"/>
    </source>
</evidence>